<comment type="similarity">
    <text evidence="2">Belongs to the NlpA lipoprotein family.</text>
</comment>
<dbReference type="EMBL" id="BHEO01000008">
    <property type="protein sequence ID" value="GBU05310.1"/>
    <property type="molecule type" value="Genomic_DNA"/>
</dbReference>
<dbReference type="Pfam" id="PF03180">
    <property type="entry name" value="Lipoprotein_9"/>
    <property type="match status" value="1"/>
</dbReference>
<evidence type="ECO:0000256" key="1">
    <source>
        <dbReference type="ARBA" id="ARBA00004635"/>
    </source>
</evidence>
<dbReference type="RefSeq" id="WP_008976389.1">
    <property type="nucleotide sequence ID" value="NZ_BHEO01000008.1"/>
</dbReference>
<dbReference type="InterPro" id="IPR004872">
    <property type="entry name" value="Lipoprotein_NlpA"/>
</dbReference>
<accession>A0A4V2UQC4</accession>
<evidence type="ECO:0000313" key="10">
    <source>
        <dbReference type="Proteomes" id="UP000702954"/>
    </source>
</evidence>
<evidence type="ECO:0000256" key="5">
    <source>
        <dbReference type="ARBA" id="ARBA00023139"/>
    </source>
</evidence>
<keyword evidence="5" id="KW-0564">Palmitate</keyword>
<comment type="subcellular location">
    <subcellularLocation>
        <location evidence="1">Membrane</location>
        <topology evidence="1">Lipid-anchor</topology>
    </subcellularLocation>
</comment>
<evidence type="ECO:0000256" key="4">
    <source>
        <dbReference type="ARBA" id="ARBA00023136"/>
    </source>
</evidence>
<keyword evidence="3" id="KW-0732">Signal</keyword>
<evidence type="ECO:0000256" key="3">
    <source>
        <dbReference type="ARBA" id="ARBA00022729"/>
    </source>
</evidence>
<dbReference type="PANTHER" id="PTHR30429:SF0">
    <property type="entry name" value="METHIONINE-BINDING LIPOPROTEIN METQ"/>
    <property type="match status" value="1"/>
</dbReference>
<evidence type="ECO:0000313" key="7">
    <source>
        <dbReference type="EMBL" id="GBU05310.1"/>
    </source>
</evidence>
<evidence type="ECO:0000313" key="8">
    <source>
        <dbReference type="EMBL" id="TCS69902.1"/>
    </source>
</evidence>
<evidence type="ECO:0000313" key="9">
    <source>
        <dbReference type="Proteomes" id="UP000294613"/>
    </source>
</evidence>
<name>A0A4V2UQC4_9FIRM</name>
<dbReference type="EMBL" id="SLZV01000002">
    <property type="protein sequence ID" value="TCS69902.1"/>
    <property type="molecule type" value="Genomic_DNA"/>
</dbReference>
<protein>
    <submittedName>
        <fullName evidence="8">D-methionine transport system substrate-binding protein</fullName>
    </submittedName>
    <submittedName>
        <fullName evidence="7">Lipoprotein</fullName>
    </submittedName>
</protein>
<dbReference type="PROSITE" id="PS51257">
    <property type="entry name" value="PROKAR_LIPOPROTEIN"/>
    <property type="match status" value="1"/>
</dbReference>
<dbReference type="Gene3D" id="3.40.190.10">
    <property type="entry name" value="Periplasmic binding protein-like II"/>
    <property type="match status" value="2"/>
</dbReference>
<dbReference type="SUPFAM" id="SSF53850">
    <property type="entry name" value="Periplasmic binding protein-like II"/>
    <property type="match status" value="1"/>
</dbReference>
<organism evidence="8 9">
    <name type="scientific">Faecalimonas umbilicata</name>
    <dbReference type="NCBI Taxonomy" id="1912855"/>
    <lineage>
        <taxon>Bacteria</taxon>
        <taxon>Bacillati</taxon>
        <taxon>Bacillota</taxon>
        <taxon>Clostridia</taxon>
        <taxon>Lachnospirales</taxon>
        <taxon>Lachnospiraceae</taxon>
        <taxon>Faecalimonas</taxon>
    </lineage>
</organism>
<keyword evidence="4" id="KW-0472">Membrane</keyword>
<reference evidence="8 9" key="2">
    <citation type="submission" date="2019-03" db="EMBL/GenBank/DDBJ databases">
        <title>Genomic Encyclopedia of Type Strains, Phase IV (KMG-IV): sequencing the most valuable type-strain genomes for metagenomic binning, comparative biology and taxonomic classification.</title>
        <authorList>
            <person name="Goeker M."/>
        </authorList>
    </citation>
    <scope>NUCLEOTIDE SEQUENCE [LARGE SCALE GENOMIC DNA]</scope>
    <source>
        <strain evidence="8 9">DSM 103426</strain>
    </source>
</reference>
<gene>
    <name evidence="7" type="primary">metQ</name>
    <name evidence="8" type="ORF">EDD74_10269</name>
    <name evidence="7" type="ORF">FAEUMB_18510</name>
</gene>
<dbReference type="PANTHER" id="PTHR30429">
    <property type="entry name" value="D-METHIONINE-BINDING LIPOPROTEIN METQ"/>
    <property type="match status" value="1"/>
</dbReference>
<keyword evidence="10" id="KW-1185">Reference proteome</keyword>
<proteinExistence type="inferred from homology"/>
<evidence type="ECO:0000256" key="2">
    <source>
        <dbReference type="ARBA" id="ARBA00008973"/>
    </source>
</evidence>
<reference evidence="7 10" key="1">
    <citation type="journal article" date="2018" name="Int. J. Syst. Evol. Microbiol.">
        <title>Draft Genome Sequence of Faecalimonas umbilicata JCM 30896T, an Acetate-Producing Bacterium Isolated from Human Feces.</title>
        <authorList>
            <person name="Sakamoto M."/>
            <person name="Ikeyama N."/>
            <person name="Yuki M."/>
            <person name="Ohkuma M."/>
        </authorList>
    </citation>
    <scope>NUCLEOTIDE SEQUENCE [LARGE SCALE GENOMIC DNA]</scope>
    <source>
        <strain evidence="7 10">EGH7</strain>
    </source>
</reference>
<dbReference type="Proteomes" id="UP000294613">
    <property type="component" value="Unassembled WGS sequence"/>
</dbReference>
<evidence type="ECO:0000256" key="6">
    <source>
        <dbReference type="ARBA" id="ARBA00023288"/>
    </source>
</evidence>
<dbReference type="AlphaFoldDB" id="A0A4V2UQC4"/>
<dbReference type="Proteomes" id="UP000702954">
    <property type="component" value="Unassembled WGS sequence"/>
</dbReference>
<keyword evidence="6 7" id="KW-0449">Lipoprotein</keyword>
<dbReference type="GO" id="GO:0016020">
    <property type="term" value="C:membrane"/>
    <property type="evidence" value="ECO:0007669"/>
    <property type="project" value="UniProtKB-SubCell"/>
</dbReference>
<comment type="caution">
    <text evidence="8">The sequence shown here is derived from an EMBL/GenBank/DDBJ whole genome shotgun (WGS) entry which is preliminary data.</text>
</comment>
<sequence>MKKRMMSILLATVCIFSIGLTGCSGKEEKKEEKKEVTTLKIGASPNVIEVVHAMEDSLEKEGYKLEVVAFDDIKQPNVALDEGSLDGNLYQHKPFLDSFNNDNGTKLKFVEPLFGGFTALYSEKWNSVEEIPENAKIGIFQDASNQHRALVLGEEAGLFTLGEPSNNGMYTLLDIKENPRNLELVPLDTGGLNQGLTDLDGCFNQGTSMFLAEKDPTSYIAIEKDNSKFAIGLVVREEDENAEWVEPFLKAFRTEDTKKKIDEYYQGSYVYFD</sequence>